<dbReference type="InterPro" id="IPR028081">
    <property type="entry name" value="Leu-bd"/>
</dbReference>
<reference evidence="6" key="2">
    <citation type="journal article" date="2021" name="PeerJ">
        <title>Extensive microbial diversity within the chicken gut microbiome revealed by metagenomics and culture.</title>
        <authorList>
            <person name="Gilroy R."/>
            <person name="Ravi A."/>
            <person name="Getino M."/>
            <person name="Pursley I."/>
            <person name="Horton D.L."/>
            <person name="Alikhan N.F."/>
            <person name="Baker D."/>
            <person name="Gharbi K."/>
            <person name="Hall N."/>
            <person name="Watson M."/>
            <person name="Adriaenssens E.M."/>
            <person name="Foster-Nyarko E."/>
            <person name="Jarju S."/>
            <person name="Secka A."/>
            <person name="Antonio M."/>
            <person name="Oren A."/>
            <person name="Chaudhuri R.R."/>
            <person name="La Ragione R."/>
            <person name="Hildebrand F."/>
            <person name="Pallen M.J."/>
        </authorList>
    </citation>
    <scope>NUCLEOTIDE SEQUENCE</scope>
    <source>
        <strain evidence="6">ChiBcec6-7307</strain>
    </source>
</reference>
<dbReference type="InterPro" id="IPR051010">
    <property type="entry name" value="BCAA_transport"/>
</dbReference>
<keyword evidence="2 4" id="KW-0732">Signal</keyword>
<gene>
    <name evidence="6" type="ORF">IAC80_00345</name>
</gene>
<feature type="chain" id="PRO_5039566546" evidence="4">
    <location>
        <begin position="21"/>
        <end position="425"/>
    </location>
</feature>
<evidence type="ECO:0000313" key="7">
    <source>
        <dbReference type="Proteomes" id="UP000886889"/>
    </source>
</evidence>
<accession>A0A9D1T7X9</accession>
<feature type="domain" description="Leucine-binding protein" evidence="5">
    <location>
        <begin position="62"/>
        <end position="411"/>
    </location>
</feature>
<name>A0A9D1T7X9_9FIRM</name>
<proteinExistence type="inferred from homology"/>
<dbReference type="SUPFAM" id="SSF53822">
    <property type="entry name" value="Periplasmic binding protein-like I"/>
    <property type="match status" value="1"/>
</dbReference>
<evidence type="ECO:0000256" key="4">
    <source>
        <dbReference type="SAM" id="SignalP"/>
    </source>
</evidence>
<dbReference type="AlphaFoldDB" id="A0A9D1T7X9"/>
<protein>
    <submittedName>
        <fullName evidence="6">ABC transporter substrate-binding protein</fullName>
    </submittedName>
</protein>
<dbReference type="PANTHER" id="PTHR30483">
    <property type="entry name" value="LEUCINE-SPECIFIC-BINDING PROTEIN"/>
    <property type="match status" value="1"/>
</dbReference>
<dbReference type="Proteomes" id="UP000886889">
    <property type="component" value="Unassembled WGS sequence"/>
</dbReference>
<organism evidence="6 7">
    <name type="scientific">Candidatus Merdiplasma excrementigallinarum</name>
    <dbReference type="NCBI Taxonomy" id="2840864"/>
    <lineage>
        <taxon>Bacteria</taxon>
        <taxon>Bacillati</taxon>
        <taxon>Bacillota</taxon>
        <taxon>Clostridia</taxon>
        <taxon>Lachnospirales</taxon>
        <taxon>Lachnospiraceae</taxon>
        <taxon>Lachnospiraceae incertae sedis</taxon>
        <taxon>Candidatus Merdiplasma</taxon>
    </lineage>
</organism>
<feature type="region of interest" description="Disordered" evidence="3">
    <location>
        <begin position="28"/>
        <end position="55"/>
    </location>
</feature>
<comment type="caution">
    <text evidence="6">The sequence shown here is derived from an EMBL/GenBank/DDBJ whole genome shotgun (WGS) entry which is preliminary data.</text>
</comment>
<feature type="signal peptide" evidence="4">
    <location>
        <begin position="1"/>
        <end position="20"/>
    </location>
</feature>
<sequence>MKRRVLSAMMVIALAASCLAGCGKKEAESEAPATEAAAEETEASAGTEEADAEKTTSADNVIKIGVFEPLTGENGGGGLQEVQGAEYANEIRPTVTIDGTEYTVELDIVDNKSDKTEAVTAAQKLVSDGVVAVLGSYGSGVSIAAGPTFAEAKIPAIGCSCTNPQVTAGCEYYFRVCYLDPFQGSVLAQYAFEEGYTKVAVIDQLGDDYSMGLANFFIKHFTELGGEIVTEQQFQTNQSDFKAILTEVKASGAEAIFAPSSITTAPLLIKQARELGIEAPFMAGDTWYNTTIIDNAGAENAEGTVCSTFFDEADTSNEVANEFITGFKEWLNADSARIENNGGNDSIVGNTALCYDAYNVVCDALEAAGTTDGETLKNTLHELEMEGVTGLITFDEIGDAEKDTAYISSVQDGKFTFVKTVTVEE</sequence>
<dbReference type="PANTHER" id="PTHR30483:SF6">
    <property type="entry name" value="PERIPLASMIC BINDING PROTEIN OF ABC TRANSPORTER FOR NATURAL AMINO ACIDS"/>
    <property type="match status" value="1"/>
</dbReference>
<dbReference type="PROSITE" id="PS51257">
    <property type="entry name" value="PROKAR_LIPOPROTEIN"/>
    <property type="match status" value="1"/>
</dbReference>
<evidence type="ECO:0000259" key="5">
    <source>
        <dbReference type="Pfam" id="PF13458"/>
    </source>
</evidence>
<reference evidence="6" key="1">
    <citation type="submission" date="2020-10" db="EMBL/GenBank/DDBJ databases">
        <authorList>
            <person name="Gilroy R."/>
        </authorList>
    </citation>
    <scope>NUCLEOTIDE SEQUENCE</scope>
    <source>
        <strain evidence="6">ChiBcec6-7307</strain>
    </source>
</reference>
<evidence type="ECO:0000313" key="6">
    <source>
        <dbReference type="EMBL" id="HIV22363.1"/>
    </source>
</evidence>
<dbReference type="Gene3D" id="3.40.50.2300">
    <property type="match status" value="2"/>
</dbReference>
<dbReference type="CDD" id="cd06347">
    <property type="entry name" value="PBP1_ABC_LivK_ligand_binding-like"/>
    <property type="match status" value="1"/>
</dbReference>
<evidence type="ECO:0000256" key="2">
    <source>
        <dbReference type="ARBA" id="ARBA00022729"/>
    </source>
</evidence>
<evidence type="ECO:0000256" key="3">
    <source>
        <dbReference type="SAM" id="MobiDB-lite"/>
    </source>
</evidence>
<comment type="similarity">
    <text evidence="1">Belongs to the leucine-binding protein family.</text>
</comment>
<dbReference type="Pfam" id="PF13458">
    <property type="entry name" value="Peripla_BP_6"/>
    <property type="match status" value="1"/>
</dbReference>
<dbReference type="InterPro" id="IPR028082">
    <property type="entry name" value="Peripla_BP_I"/>
</dbReference>
<dbReference type="EMBL" id="DVOS01000004">
    <property type="protein sequence ID" value="HIV22363.1"/>
    <property type="molecule type" value="Genomic_DNA"/>
</dbReference>
<evidence type="ECO:0000256" key="1">
    <source>
        <dbReference type="ARBA" id="ARBA00010062"/>
    </source>
</evidence>